<dbReference type="EMBL" id="CP030032">
    <property type="protein sequence ID" value="AWV88052.1"/>
    <property type="molecule type" value="Genomic_DNA"/>
</dbReference>
<gene>
    <name evidence="1" type="ORF">DN745_01365</name>
</gene>
<protein>
    <submittedName>
        <fullName evidence="1">Uncharacterized protein</fullName>
    </submittedName>
</protein>
<evidence type="ECO:0000313" key="1">
    <source>
        <dbReference type="EMBL" id="AWV88052.1"/>
    </source>
</evidence>
<keyword evidence="2" id="KW-1185">Reference proteome</keyword>
<dbReference type="KEGG" id="bsed:DN745_01365"/>
<dbReference type="Proteomes" id="UP000249799">
    <property type="component" value="Chromosome"/>
</dbReference>
<dbReference type="RefSeq" id="WP_111331452.1">
    <property type="nucleotide sequence ID" value="NZ_CP030032.1"/>
</dbReference>
<dbReference type="AlphaFoldDB" id="A0A2Z4FGF1"/>
<name>A0A2Z4FGF1_9DELT</name>
<sequence>MNVVDLYAERRSQRSPQAHTAITYQLQHIFGTQNLNNFVLGDSRGLVLASAGEEDAATVLAAYAPMLAAYRGNSRRMIVEKLEAMVPGFRTDSLSIRSFDIDGETLYLCSVGRQTVARQASLYRAVTGIRRILEQTAVAA</sequence>
<proteinExistence type="predicted"/>
<organism evidence="1 2">
    <name type="scientific">Bradymonas sediminis</name>
    <dbReference type="NCBI Taxonomy" id="1548548"/>
    <lineage>
        <taxon>Bacteria</taxon>
        <taxon>Deltaproteobacteria</taxon>
        <taxon>Bradymonadales</taxon>
        <taxon>Bradymonadaceae</taxon>
        <taxon>Bradymonas</taxon>
    </lineage>
</organism>
<dbReference type="OrthoDB" id="5508376at2"/>
<accession>A0A2Z4FGF1</accession>
<evidence type="ECO:0000313" key="2">
    <source>
        <dbReference type="Proteomes" id="UP000249799"/>
    </source>
</evidence>
<reference evidence="1 2" key="1">
    <citation type="submission" date="2018-06" db="EMBL/GenBank/DDBJ databases">
        <title>Lujinxingia sediminis gen. nov. sp. nov., a new facultative anaerobic member of the class Deltaproteobacteria, and proposal of Lujinxingaceae fam. nov.</title>
        <authorList>
            <person name="Guo L.-Y."/>
            <person name="Li C.-M."/>
            <person name="Wang S."/>
            <person name="Du Z.-J."/>
        </authorList>
    </citation>
    <scope>NUCLEOTIDE SEQUENCE [LARGE SCALE GENOMIC DNA]</scope>
    <source>
        <strain evidence="1 2">FA350</strain>
    </source>
</reference>